<dbReference type="Proteomes" id="UP000639772">
    <property type="component" value="Chromosome 13"/>
</dbReference>
<dbReference type="InterPro" id="IPR027640">
    <property type="entry name" value="Kinesin-like_fam"/>
</dbReference>
<name>A0A835PQD9_VANPL</name>
<accession>A0A835PQD9</accession>
<evidence type="ECO:0000256" key="1">
    <source>
        <dbReference type="SAM" id="Coils"/>
    </source>
</evidence>
<dbReference type="GO" id="GO:0005874">
    <property type="term" value="C:microtubule"/>
    <property type="evidence" value="ECO:0007669"/>
    <property type="project" value="TreeGrafter"/>
</dbReference>
<dbReference type="OrthoDB" id="780967at2759"/>
<dbReference type="PANTHER" id="PTHR47971:SF15">
    <property type="entry name" value="KINESIN-LIKE PROTEIN KIN-13B"/>
    <property type="match status" value="1"/>
</dbReference>
<sequence length="94" mass="10716">MLGWLLRIPPVLTKAEEEEELVNAHRRQVEETIDIVREEMKLLEAADDPGNQLDEYISKLNAVLSRKAVGIANLQARLALFQRRLTEHNVLVSS</sequence>
<gene>
    <name evidence="2" type="ORF">HPP92_023622</name>
</gene>
<evidence type="ECO:0000313" key="2">
    <source>
        <dbReference type="EMBL" id="KAG0455834.1"/>
    </source>
</evidence>
<comment type="caution">
    <text evidence="2">The sequence shown here is derived from an EMBL/GenBank/DDBJ whole genome shotgun (WGS) entry which is preliminary data.</text>
</comment>
<evidence type="ECO:0000313" key="3">
    <source>
        <dbReference type="Proteomes" id="UP000639772"/>
    </source>
</evidence>
<proteinExistence type="predicted"/>
<protein>
    <submittedName>
        <fullName evidence="2">Uncharacterized protein</fullName>
    </submittedName>
</protein>
<dbReference type="AlphaFoldDB" id="A0A835PQD9"/>
<reference evidence="2 3" key="1">
    <citation type="journal article" date="2020" name="Nat. Food">
        <title>A phased Vanilla planifolia genome enables genetic improvement of flavour and production.</title>
        <authorList>
            <person name="Hasing T."/>
            <person name="Tang H."/>
            <person name="Brym M."/>
            <person name="Khazi F."/>
            <person name="Huang T."/>
            <person name="Chambers A.H."/>
        </authorList>
    </citation>
    <scope>NUCLEOTIDE SEQUENCE [LARGE SCALE GENOMIC DNA]</scope>
    <source>
        <tissue evidence="2">Leaf</tissue>
    </source>
</reference>
<dbReference type="GO" id="GO:0007019">
    <property type="term" value="P:microtubule depolymerization"/>
    <property type="evidence" value="ECO:0007669"/>
    <property type="project" value="TreeGrafter"/>
</dbReference>
<dbReference type="EMBL" id="JADCNM010000013">
    <property type="protein sequence ID" value="KAG0455834.1"/>
    <property type="molecule type" value="Genomic_DNA"/>
</dbReference>
<organism evidence="2 3">
    <name type="scientific">Vanilla planifolia</name>
    <name type="common">Vanilla</name>
    <dbReference type="NCBI Taxonomy" id="51239"/>
    <lineage>
        <taxon>Eukaryota</taxon>
        <taxon>Viridiplantae</taxon>
        <taxon>Streptophyta</taxon>
        <taxon>Embryophyta</taxon>
        <taxon>Tracheophyta</taxon>
        <taxon>Spermatophyta</taxon>
        <taxon>Magnoliopsida</taxon>
        <taxon>Liliopsida</taxon>
        <taxon>Asparagales</taxon>
        <taxon>Orchidaceae</taxon>
        <taxon>Vanilloideae</taxon>
        <taxon>Vanilleae</taxon>
        <taxon>Vanilla</taxon>
    </lineage>
</organism>
<feature type="coiled-coil region" evidence="1">
    <location>
        <begin position="12"/>
        <end position="46"/>
    </location>
</feature>
<dbReference type="GO" id="GO:0003777">
    <property type="term" value="F:microtubule motor activity"/>
    <property type="evidence" value="ECO:0007669"/>
    <property type="project" value="InterPro"/>
</dbReference>
<keyword evidence="1" id="KW-0175">Coiled coil</keyword>
<dbReference type="PANTHER" id="PTHR47971">
    <property type="entry name" value="KINESIN-RELATED PROTEIN 6"/>
    <property type="match status" value="1"/>
</dbReference>
<dbReference type="GO" id="GO:0007018">
    <property type="term" value="P:microtubule-based movement"/>
    <property type="evidence" value="ECO:0007669"/>
    <property type="project" value="InterPro"/>
</dbReference>